<feature type="region of interest" description="Disordered" evidence="1">
    <location>
        <begin position="152"/>
        <end position="217"/>
    </location>
</feature>
<evidence type="ECO:0000313" key="3">
    <source>
        <dbReference type="Proteomes" id="UP000035016"/>
    </source>
</evidence>
<dbReference type="EMBL" id="LN831790">
    <property type="protein sequence ID" value="CQR64861.1"/>
    <property type="molecule type" value="Genomic_DNA"/>
</dbReference>
<feature type="compositionally biased region" description="Low complexity" evidence="1">
    <location>
        <begin position="208"/>
        <end position="217"/>
    </location>
</feature>
<feature type="compositionally biased region" description="Low complexity" evidence="1">
    <location>
        <begin position="159"/>
        <end position="185"/>
    </location>
</feature>
<evidence type="ECO:0000313" key="2">
    <source>
        <dbReference type="EMBL" id="CQR64861.1"/>
    </source>
</evidence>
<dbReference type="KEGG" id="sle:sle_54040"/>
<dbReference type="Proteomes" id="UP000035016">
    <property type="component" value="Chromosome Chromosome"/>
</dbReference>
<gene>
    <name evidence="2" type="primary">sle_54040</name>
</gene>
<feature type="compositionally biased region" description="Gly residues" evidence="1">
    <location>
        <begin position="186"/>
        <end position="207"/>
    </location>
</feature>
<dbReference type="AlphaFoldDB" id="A0A0F7W6K5"/>
<sequence length="217" mass="21846">MLAVCVLLPAGSAGCGAGDAREPARAHATASAAPVGELLDDTDAEGRRYREVAAEHAPEVGVEVQPGTGGDWDIRLSVRNFRFSPPGTRAEARPGRGLAYLYLDDGLVTRLRGPGHRLAARLVPRGTHHVTVRLHADDGTVWAVAGEPVENTADITVSGPRPTAAEGPRPTAAEGPEPTAAERPGATGGERPGASTGEGPGATGAAGPGAVAARGAG</sequence>
<accession>A0A0F7W6K5</accession>
<name>A0A0F7W6K5_STRLW</name>
<organism evidence="2 3">
    <name type="scientific">Streptomyces leeuwenhoekii</name>
    <dbReference type="NCBI Taxonomy" id="1437453"/>
    <lineage>
        <taxon>Bacteria</taxon>
        <taxon>Bacillati</taxon>
        <taxon>Actinomycetota</taxon>
        <taxon>Actinomycetes</taxon>
        <taxon>Kitasatosporales</taxon>
        <taxon>Streptomycetaceae</taxon>
        <taxon>Streptomyces</taxon>
    </lineage>
</organism>
<protein>
    <submittedName>
        <fullName evidence="2">Secreted Protein</fullName>
    </submittedName>
</protein>
<evidence type="ECO:0000256" key="1">
    <source>
        <dbReference type="SAM" id="MobiDB-lite"/>
    </source>
</evidence>
<reference evidence="2 3" key="1">
    <citation type="submission" date="2015-02" db="EMBL/GenBank/DDBJ databases">
        <authorList>
            <person name="Gomez-Escribano P.J."/>
        </authorList>
    </citation>
    <scope>NUCLEOTIDE SEQUENCE [LARGE SCALE GENOMIC DNA]</scope>
    <source>
        <strain evidence="3">C34 (DSM 42122 / NRRL B-24963)</strain>
    </source>
</reference>
<proteinExistence type="predicted"/>